<accession>A0A2T0LEJ2</accession>
<comment type="caution">
    <text evidence="1">The sequence shown here is derived from an EMBL/GenBank/DDBJ whole genome shotgun (WGS) entry which is preliminary data.</text>
</comment>
<evidence type="ECO:0000313" key="1">
    <source>
        <dbReference type="EMBL" id="PRX40507.1"/>
    </source>
</evidence>
<reference evidence="1 2" key="1">
    <citation type="submission" date="2018-03" db="EMBL/GenBank/DDBJ databases">
        <title>Genomic Encyclopedia of Archaeal and Bacterial Type Strains, Phase II (KMG-II): from individual species to whole genera.</title>
        <authorList>
            <person name="Goeker M."/>
        </authorList>
    </citation>
    <scope>NUCLEOTIDE SEQUENCE [LARGE SCALE GENOMIC DNA]</scope>
    <source>
        <strain evidence="1 2">DSM 44946</strain>
    </source>
</reference>
<sequence length="241" mass="27359">MFHPPPPHDSQSIKTTIEGCLAPSTSSSRRSITCIPSIPGKDCGKLDPFLTYSTCRLRLFENRAQCLFQGGTFFERGRPCRKGVCHCLFDGPLPRPVITVGFRNREVGSSSPVFIGTVPSPIGRKPLFRFSGMVWRKRVLELEGRPSRFTAWDEPSLPFRSQGSETEDFIPGENGEQSTSILTEAAMLARELGSRLYFNKLIESFNKLSTKWHGEKRVAELEEWFQLWDFDVTYRERSSSL</sequence>
<name>A0A2T0LEJ2_9BACL</name>
<dbReference type="AlphaFoldDB" id="A0A2T0LEJ2"/>
<evidence type="ECO:0000313" key="2">
    <source>
        <dbReference type="Proteomes" id="UP000237797"/>
    </source>
</evidence>
<gene>
    <name evidence="1" type="ORF">CLV97_11394</name>
</gene>
<protein>
    <submittedName>
        <fullName evidence="1">Uncharacterized protein</fullName>
    </submittedName>
</protein>
<organism evidence="1 2">
    <name type="scientific">Planifilum fimeticola</name>
    <dbReference type="NCBI Taxonomy" id="201975"/>
    <lineage>
        <taxon>Bacteria</taxon>
        <taxon>Bacillati</taxon>
        <taxon>Bacillota</taxon>
        <taxon>Bacilli</taxon>
        <taxon>Bacillales</taxon>
        <taxon>Thermoactinomycetaceae</taxon>
        <taxon>Planifilum</taxon>
    </lineage>
</organism>
<dbReference type="Proteomes" id="UP000237797">
    <property type="component" value="Unassembled WGS sequence"/>
</dbReference>
<dbReference type="EMBL" id="PVNE01000013">
    <property type="protein sequence ID" value="PRX40507.1"/>
    <property type="molecule type" value="Genomic_DNA"/>
</dbReference>
<keyword evidence="2" id="KW-1185">Reference proteome</keyword>
<proteinExistence type="predicted"/>